<evidence type="ECO:0000313" key="2">
    <source>
        <dbReference type="EMBL" id="KAK5930695.1"/>
    </source>
</evidence>
<sequence length="79" mass="8150">MNLLNHTLAPSVPHPQPGVHHPQNPSEAATVLLCLPSSPSSLFAPSPCPGRCWLAGTDACLDRNAGGEEGGGAKDRGRE</sequence>
<reference evidence="2 3" key="1">
    <citation type="journal article" date="2023" name="Mol. Biol. Evol.">
        <title>Genomics of Secondarily Temperate Adaptation in the Only Non-Antarctic Icefish.</title>
        <authorList>
            <person name="Rivera-Colon A.G."/>
            <person name="Rayamajhi N."/>
            <person name="Minhas B.F."/>
            <person name="Madrigal G."/>
            <person name="Bilyk K.T."/>
            <person name="Yoon V."/>
            <person name="Hune M."/>
            <person name="Gregory S."/>
            <person name="Cheng C.H.C."/>
            <person name="Catchen J.M."/>
        </authorList>
    </citation>
    <scope>NUCLEOTIDE SEQUENCE [LARGE SCALE GENOMIC DNA]</scope>
    <source>
        <tissue evidence="2">White muscle</tissue>
    </source>
</reference>
<dbReference type="EMBL" id="JAURVH010001516">
    <property type="protein sequence ID" value="KAK5930695.1"/>
    <property type="molecule type" value="Genomic_DNA"/>
</dbReference>
<comment type="caution">
    <text evidence="2">The sequence shown here is derived from an EMBL/GenBank/DDBJ whole genome shotgun (WGS) entry which is preliminary data.</text>
</comment>
<protein>
    <submittedName>
        <fullName evidence="2">Uncharacterized protein</fullName>
    </submittedName>
</protein>
<feature type="region of interest" description="Disordered" evidence="1">
    <location>
        <begin position="1"/>
        <end position="24"/>
    </location>
</feature>
<dbReference type="AlphaFoldDB" id="A0AAN8DXY8"/>
<keyword evidence="3" id="KW-1185">Reference proteome</keyword>
<organism evidence="2 3">
    <name type="scientific">Champsocephalus gunnari</name>
    <name type="common">Mackerel icefish</name>
    <dbReference type="NCBI Taxonomy" id="52237"/>
    <lineage>
        <taxon>Eukaryota</taxon>
        <taxon>Metazoa</taxon>
        <taxon>Chordata</taxon>
        <taxon>Craniata</taxon>
        <taxon>Vertebrata</taxon>
        <taxon>Euteleostomi</taxon>
        <taxon>Actinopterygii</taxon>
        <taxon>Neopterygii</taxon>
        <taxon>Teleostei</taxon>
        <taxon>Neoteleostei</taxon>
        <taxon>Acanthomorphata</taxon>
        <taxon>Eupercaria</taxon>
        <taxon>Perciformes</taxon>
        <taxon>Notothenioidei</taxon>
        <taxon>Channichthyidae</taxon>
        <taxon>Champsocephalus</taxon>
    </lineage>
</organism>
<evidence type="ECO:0000313" key="3">
    <source>
        <dbReference type="Proteomes" id="UP001331515"/>
    </source>
</evidence>
<dbReference type="Proteomes" id="UP001331515">
    <property type="component" value="Unassembled WGS sequence"/>
</dbReference>
<accession>A0AAN8DXY8</accession>
<evidence type="ECO:0000256" key="1">
    <source>
        <dbReference type="SAM" id="MobiDB-lite"/>
    </source>
</evidence>
<gene>
    <name evidence="2" type="ORF">CgunFtcFv8_026913</name>
</gene>
<proteinExistence type="predicted"/>
<name>A0AAN8DXY8_CHAGU</name>